<dbReference type="GO" id="GO:0032259">
    <property type="term" value="P:methylation"/>
    <property type="evidence" value="ECO:0007669"/>
    <property type="project" value="UniProtKB-KW"/>
</dbReference>
<dbReference type="AlphaFoldDB" id="A0A4Z1C2Q1"/>
<evidence type="ECO:0000313" key="6">
    <source>
        <dbReference type="EMBL" id="TGN59053.1"/>
    </source>
</evidence>
<dbReference type="SUPFAM" id="SSF53335">
    <property type="entry name" value="S-adenosyl-L-methionine-dependent methyltransferases"/>
    <property type="match status" value="1"/>
</dbReference>
<comment type="caution">
    <text evidence="6">The sequence shown here is derived from an EMBL/GenBank/DDBJ whole genome shotgun (WGS) entry which is preliminary data.</text>
</comment>
<dbReference type="EC" id="2.1.1.72" evidence="1"/>
<organism evidence="6 7">
    <name type="scientific">Paracoccus liaowanqingii</name>
    <dbReference type="NCBI Taxonomy" id="2560053"/>
    <lineage>
        <taxon>Bacteria</taxon>
        <taxon>Pseudomonadati</taxon>
        <taxon>Pseudomonadota</taxon>
        <taxon>Alphaproteobacteria</taxon>
        <taxon>Rhodobacterales</taxon>
        <taxon>Paracoccaceae</taxon>
        <taxon>Paracoccus</taxon>
    </lineage>
</organism>
<dbReference type="RefSeq" id="WP_135817818.1">
    <property type="nucleotide sequence ID" value="NZ_SRPG01000109.1"/>
</dbReference>
<comment type="catalytic activity">
    <reaction evidence="4">
        <text>a 2'-deoxyadenosine in DNA + S-adenosyl-L-methionine = an N(6)-methyl-2'-deoxyadenosine in DNA + S-adenosyl-L-homocysteine + H(+)</text>
        <dbReference type="Rhea" id="RHEA:15197"/>
        <dbReference type="Rhea" id="RHEA-COMP:12418"/>
        <dbReference type="Rhea" id="RHEA-COMP:12419"/>
        <dbReference type="ChEBI" id="CHEBI:15378"/>
        <dbReference type="ChEBI" id="CHEBI:57856"/>
        <dbReference type="ChEBI" id="CHEBI:59789"/>
        <dbReference type="ChEBI" id="CHEBI:90615"/>
        <dbReference type="ChEBI" id="CHEBI:90616"/>
        <dbReference type="EC" id="2.1.1.72"/>
    </reaction>
</comment>
<dbReference type="OrthoDB" id="9806213at2"/>
<dbReference type="InterPro" id="IPR046816">
    <property type="entry name" value="MmeI_Mtase"/>
</dbReference>
<keyword evidence="2 6" id="KW-0489">Methyltransferase</keyword>
<dbReference type="Proteomes" id="UP000297972">
    <property type="component" value="Unassembled WGS sequence"/>
</dbReference>
<dbReference type="PANTHER" id="PTHR33841">
    <property type="entry name" value="DNA METHYLTRANSFERASE YEEA-RELATED"/>
    <property type="match status" value="1"/>
</dbReference>
<dbReference type="Gene3D" id="3.40.50.150">
    <property type="entry name" value="Vaccinia Virus protein VP39"/>
    <property type="match status" value="1"/>
</dbReference>
<keyword evidence="7" id="KW-1185">Reference proteome</keyword>
<evidence type="ECO:0000259" key="5">
    <source>
        <dbReference type="Pfam" id="PF20473"/>
    </source>
</evidence>
<gene>
    <name evidence="6" type="ORF">E4L95_12000</name>
</gene>
<dbReference type="InterPro" id="IPR050953">
    <property type="entry name" value="N4_N6_ade-DNA_methylase"/>
</dbReference>
<dbReference type="GO" id="GO:0009007">
    <property type="term" value="F:site-specific DNA-methyltransferase (adenine-specific) activity"/>
    <property type="evidence" value="ECO:0007669"/>
    <property type="project" value="UniProtKB-EC"/>
</dbReference>
<evidence type="ECO:0000256" key="1">
    <source>
        <dbReference type="ARBA" id="ARBA00011900"/>
    </source>
</evidence>
<keyword evidence="3 6" id="KW-0808">Transferase</keyword>
<dbReference type="PANTHER" id="PTHR33841:SF1">
    <property type="entry name" value="DNA METHYLTRANSFERASE A"/>
    <property type="match status" value="1"/>
</dbReference>
<evidence type="ECO:0000256" key="3">
    <source>
        <dbReference type="ARBA" id="ARBA00022679"/>
    </source>
</evidence>
<reference evidence="6 7" key="1">
    <citation type="submission" date="2019-03" db="EMBL/GenBank/DDBJ databases">
        <authorList>
            <person name="Li J."/>
        </authorList>
    </citation>
    <scope>NUCLEOTIDE SEQUENCE [LARGE SCALE GENOMIC DNA]</scope>
    <source>
        <strain evidence="6 7">3058</strain>
    </source>
</reference>
<name>A0A4Z1C2Q1_9RHOB</name>
<evidence type="ECO:0000256" key="2">
    <source>
        <dbReference type="ARBA" id="ARBA00022603"/>
    </source>
</evidence>
<proteinExistence type="predicted"/>
<evidence type="ECO:0000313" key="7">
    <source>
        <dbReference type="Proteomes" id="UP000297972"/>
    </source>
</evidence>
<dbReference type="EMBL" id="SRPG01000109">
    <property type="protein sequence ID" value="TGN59053.1"/>
    <property type="molecule type" value="Genomic_DNA"/>
</dbReference>
<dbReference type="Pfam" id="PF20473">
    <property type="entry name" value="MmeI_Mtase"/>
    <property type="match status" value="1"/>
</dbReference>
<evidence type="ECO:0000256" key="4">
    <source>
        <dbReference type="ARBA" id="ARBA00047942"/>
    </source>
</evidence>
<dbReference type="InterPro" id="IPR029063">
    <property type="entry name" value="SAM-dependent_MTases_sf"/>
</dbReference>
<protein>
    <recommendedName>
        <fullName evidence="1">site-specific DNA-methyltransferase (adenine-specific)</fullName>
        <ecNumber evidence="1">2.1.1.72</ecNumber>
    </recommendedName>
</protein>
<accession>A0A4Z1C2Q1</accession>
<feature type="domain" description="MmeI-like DNA-methyltransferase" evidence="5">
    <location>
        <begin position="306"/>
        <end position="372"/>
    </location>
</feature>
<sequence>MSALAYIEQELLGLGYSAEALHRSYSFADVLASAAQTRTVALAAFTQTPESFRSAAFGVVEGEPDSAAVVMASSALGAPIFFSIDSDDIGVWAVGAREAPRLLERVSVNQLSDLFSRYRDSWTPQALHRAKALDLPRSPVQVDFIDLGLLPAIEQEVQHKLHRTMTEVLDLLLPTGDGQEREKAAFRLTFRLLAAKILIDREHPAAADWAHDDVNAVLSGIQSYYGLGLLGTDVAALSPTDIVAAWTLLRSTITLRNISSDSLAFVYENALVTADTRKLFGTHSTPHALAEYVLSQIDLSRCNPETVRIAEPFAGAGIFLVAALRELRDLLPSDWPAEQRHQFLVDRLVGAELDAFACEVATLSLILADYPHANGWHINSTDLFKAGALNTFLEGATLVLCNPPFEDFTVEERQDYPEAFAVSPSKAMVALNAAIDACPEALGFVLPRGVLQQAKYRKLRSRLAATYARVELVSLPDRIFEKATYPCALIIASDRRLVEDATKPVRLIAKTVADAGRAKFLANGVVTSQREAIRPASEGDLWIGELDAIWSYLTDTPRLGDHANIFRGLQWRSQRMSVHDEPGPKRKRGLYKPADSLTPFHLISPVWLSTDAGLNLYPGPLTRAWDKPKVLINNQRSSRGPWRLAAAADDSGLWASQQFTGIWPTGDYDIRSLAAILNGPLANAFVTEHSTDHDFTNVMLASMPLPRKLDVVALNTAVREYEALFDEKRRVVLTADDYDTRLNRLLVWIDALVLDGYDLPPRLERQLFSYFEGRKRPVSHAFFGWLPADLKGYVPLYEWLTRDHESNRGAWILDVFQPAPAEENDALSRFID</sequence>